<dbReference type="PANTHER" id="PTHR10201">
    <property type="entry name" value="MATRIX METALLOPROTEINASE"/>
    <property type="match status" value="1"/>
</dbReference>
<evidence type="ECO:0000256" key="1">
    <source>
        <dbReference type="ARBA" id="ARBA00022670"/>
    </source>
</evidence>
<dbReference type="AlphaFoldDB" id="J3N4U1"/>
<gene>
    <name evidence="9" type="primary">LOC102718027</name>
</gene>
<dbReference type="STRING" id="4533.J3N4U1"/>
<dbReference type="GO" id="GO:0031012">
    <property type="term" value="C:extracellular matrix"/>
    <property type="evidence" value="ECO:0007669"/>
    <property type="project" value="InterPro"/>
</dbReference>
<keyword evidence="6" id="KW-0106">Calcium</keyword>
<proteinExistence type="predicted"/>
<dbReference type="PRINTS" id="PR00138">
    <property type="entry name" value="MATRIXIN"/>
</dbReference>
<feature type="signal peptide" evidence="7">
    <location>
        <begin position="1"/>
        <end position="30"/>
    </location>
</feature>
<dbReference type="GeneID" id="102718027"/>
<evidence type="ECO:0000256" key="4">
    <source>
        <dbReference type="ARBA" id="ARBA00022833"/>
    </source>
</evidence>
<dbReference type="InterPro" id="IPR033739">
    <property type="entry name" value="M10A_MMP"/>
</dbReference>
<keyword evidence="1" id="KW-0645">Protease</keyword>
<feature type="domain" description="Peptidase metallopeptidase" evidence="8">
    <location>
        <begin position="53"/>
        <end position="221"/>
    </location>
</feature>
<accession>J3N4U1</accession>
<evidence type="ECO:0000259" key="8">
    <source>
        <dbReference type="SMART" id="SM00235"/>
    </source>
</evidence>
<keyword evidence="2 6" id="KW-0479">Metal-binding</keyword>
<dbReference type="eggNOG" id="KOG1565">
    <property type="taxonomic scope" value="Eukaryota"/>
</dbReference>
<feature type="chain" id="PRO_5003775583" description="Peptidase metallopeptidase domain-containing protein" evidence="7">
    <location>
        <begin position="31"/>
        <end position="255"/>
    </location>
</feature>
<dbReference type="Proteomes" id="UP000006038">
    <property type="component" value="Chromosome 10"/>
</dbReference>
<comment type="cofactor">
    <cofactor evidence="6">
        <name>Ca(2+)</name>
        <dbReference type="ChEBI" id="CHEBI:29108"/>
    </cofactor>
    <text evidence="6">Can bind about 5 Ca(2+) ions per subunit.</text>
</comment>
<dbReference type="EnsemblPlants" id="OB10G25390.1">
    <property type="protein sequence ID" value="OB10G25390.1"/>
    <property type="gene ID" value="OB10G25390"/>
</dbReference>
<dbReference type="Gramene" id="OB10G25390.1">
    <property type="protein sequence ID" value="OB10G25390.1"/>
    <property type="gene ID" value="OB10G25390"/>
</dbReference>
<dbReference type="Gene3D" id="3.40.390.10">
    <property type="entry name" value="Collagenase (Catalytic Domain)"/>
    <property type="match status" value="1"/>
</dbReference>
<comment type="cofactor">
    <cofactor evidence="6">
        <name>Zn(2+)</name>
        <dbReference type="ChEBI" id="CHEBI:29105"/>
    </cofactor>
    <text evidence="6">Binds 2 Zn(2+) ions per subunit.</text>
</comment>
<keyword evidence="7" id="KW-0732">Signal</keyword>
<reference evidence="9" key="2">
    <citation type="submission" date="2013-04" db="UniProtKB">
        <authorList>
            <consortium name="EnsemblPlants"/>
        </authorList>
    </citation>
    <scope>IDENTIFICATION</scope>
</reference>
<keyword evidence="4 6" id="KW-0862">Zinc</keyword>
<dbReference type="GO" id="GO:0030198">
    <property type="term" value="P:extracellular matrix organization"/>
    <property type="evidence" value="ECO:0007669"/>
    <property type="project" value="TreeGrafter"/>
</dbReference>
<dbReference type="Pfam" id="PF00413">
    <property type="entry name" value="Peptidase_M10"/>
    <property type="match status" value="1"/>
</dbReference>
<evidence type="ECO:0000256" key="3">
    <source>
        <dbReference type="ARBA" id="ARBA00022801"/>
    </source>
</evidence>
<dbReference type="InterPro" id="IPR024079">
    <property type="entry name" value="MetalloPept_cat_dom_sf"/>
</dbReference>
<dbReference type="GO" id="GO:0008270">
    <property type="term" value="F:zinc ion binding"/>
    <property type="evidence" value="ECO:0007669"/>
    <property type="project" value="InterPro"/>
</dbReference>
<evidence type="ECO:0000256" key="2">
    <source>
        <dbReference type="ARBA" id="ARBA00022723"/>
    </source>
</evidence>
<organism evidence="9">
    <name type="scientific">Oryza brachyantha</name>
    <name type="common">malo sina</name>
    <dbReference type="NCBI Taxonomy" id="4533"/>
    <lineage>
        <taxon>Eukaryota</taxon>
        <taxon>Viridiplantae</taxon>
        <taxon>Streptophyta</taxon>
        <taxon>Embryophyta</taxon>
        <taxon>Tracheophyta</taxon>
        <taxon>Spermatophyta</taxon>
        <taxon>Magnoliopsida</taxon>
        <taxon>Liliopsida</taxon>
        <taxon>Poales</taxon>
        <taxon>Poaceae</taxon>
        <taxon>BOP clade</taxon>
        <taxon>Oryzoideae</taxon>
        <taxon>Oryzeae</taxon>
        <taxon>Oryzinae</taxon>
        <taxon>Oryza</taxon>
    </lineage>
</organism>
<evidence type="ECO:0000313" key="9">
    <source>
        <dbReference type="EnsemblPlants" id="OB10G25390.1"/>
    </source>
</evidence>
<feature type="active site" evidence="5">
    <location>
        <position position="177"/>
    </location>
</feature>
<dbReference type="InterPro" id="IPR001818">
    <property type="entry name" value="Pept_M10_metallopeptidase"/>
</dbReference>
<evidence type="ECO:0000256" key="6">
    <source>
        <dbReference type="PIRSR" id="PIRSR621190-2"/>
    </source>
</evidence>
<dbReference type="PROSITE" id="PS51257">
    <property type="entry name" value="PROKAR_LIPOPROTEIN"/>
    <property type="match status" value="1"/>
</dbReference>
<reference evidence="9" key="1">
    <citation type="journal article" date="2013" name="Nat. Commun.">
        <title>Whole-genome sequencing of Oryza brachyantha reveals mechanisms underlying Oryza genome evolution.</title>
        <authorList>
            <person name="Chen J."/>
            <person name="Huang Q."/>
            <person name="Gao D."/>
            <person name="Wang J."/>
            <person name="Lang Y."/>
            <person name="Liu T."/>
            <person name="Li B."/>
            <person name="Bai Z."/>
            <person name="Luis Goicoechea J."/>
            <person name="Liang C."/>
            <person name="Chen C."/>
            <person name="Zhang W."/>
            <person name="Sun S."/>
            <person name="Liao Y."/>
            <person name="Zhang X."/>
            <person name="Yang L."/>
            <person name="Song C."/>
            <person name="Wang M."/>
            <person name="Shi J."/>
            <person name="Liu G."/>
            <person name="Liu J."/>
            <person name="Zhou H."/>
            <person name="Zhou W."/>
            <person name="Yu Q."/>
            <person name="An N."/>
            <person name="Chen Y."/>
            <person name="Cai Q."/>
            <person name="Wang B."/>
            <person name="Liu B."/>
            <person name="Min J."/>
            <person name="Huang Y."/>
            <person name="Wu H."/>
            <person name="Li Z."/>
            <person name="Zhang Y."/>
            <person name="Yin Y."/>
            <person name="Song W."/>
            <person name="Jiang J."/>
            <person name="Jackson S.A."/>
            <person name="Wing R.A."/>
            <person name="Wang J."/>
            <person name="Chen M."/>
        </authorList>
    </citation>
    <scope>NUCLEOTIDE SEQUENCE [LARGE SCALE GENOMIC DNA]</scope>
    <source>
        <strain evidence="9">cv. IRGC 101232</strain>
    </source>
</reference>
<dbReference type="InterPro" id="IPR021190">
    <property type="entry name" value="Pept_M10A"/>
</dbReference>
<dbReference type="PANTHER" id="PTHR10201:SF321">
    <property type="entry name" value="METALLOENDOPROTEINASE 4-MMP"/>
    <property type="match status" value="1"/>
</dbReference>
<keyword evidence="3" id="KW-0378">Hydrolase</keyword>
<dbReference type="SMART" id="SM00235">
    <property type="entry name" value="ZnMc"/>
    <property type="match status" value="1"/>
</dbReference>
<dbReference type="InterPro" id="IPR006026">
    <property type="entry name" value="Peptidase_Metallo"/>
</dbReference>
<name>J3N4U1_ORYBR</name>
<evidence type="ECO:0000256" key="5">
    <source>
        <dbReference type="PIRSR" id="PIRSR621190-1"/>
    </source>
</evidence>
<dbReference type="RefSeq" id="XP_006662595.1">
    <property type="nucleotide sequence ID" value="XM_006662532.3"/>
</dbReference>
<feature type="binding site" evidence="6">
    <location>
        <position position="176"/>
    </location>
    <ligand>
        <name>Zn(2+)</name>
        <dbReference type="ChEBI" id="CHEBI:29105"/>
        <label>2</label>
        <note>catalytic</note>
    </ligand>
</feature>
<feature type="binding site" evidence="6">
    <location>
        <position position="148"/>
    </location>
    <ligand>
        <name>Zn(2+)</name>
        <dbReference type="ChEBI" id="CHEBI:29105"/>
        <label>1</label>
    </ligand>
</feature>
<protein>
    <recommendedName>
        <fullName evidence="8">Peptidase metallopeptidase domain-containing protein</fullName>
    </recommendedName>
</protein>
<evidence type="ECO:0000256" key="7">
    <source>
        <dbReference type="SAM" id="SignalP"/>
    </source>
</evidence>
<dbReference type="GO" id="GO:0030574">
    <property type="term" value="P:collagen catabolic process"/>
    <property type="evidence" value="ECO:0007669"/>
    <property type="project" value="TreeGrafter"/>
</dbReference>
<dbReference type="SUPFAM" id="SSF55486">
    <property type="entry name" value="Metalloproteases ('zincins'), catalytic domain"/>
    <property type="match status" value="1"/>
</dbReference>
<dbReference type="OrthoDB" id="406838at2759"/>
<sequence>MFPYRRGGATTCLLLLAIACVLSCVSVAAARPAPTTTMLHGGAVVSRYSFFPGKPRWVRLRRPMVLTYALSKTATVGYLPRDAVRAVLRSAFARWAEAIPVSFAETERYGAADITVGFYAGDHDDEDAFTGPQTVFAHAFEPEDGRLHFNAQNHWAVDLSADSSPDAVDLESVATHEIGHILGLDHATSVSSVMYPYISLRERKVQLSGDDVQGIQELYGVNPNFSFTSYFKPHHEPPATRFWGLGLAYLLLAPF</sequence>
<dbReference type="CDD" id="cd04278">
    <property type="entry name" value="ZnMc_MMP"/>
    <property type="match status" value="1"/>
</dbReference>
<dbReference type="KEGG" id="obr:102718027"/>
<feature type="binding site" evidence="6">
    <location>
        <position position="123"/>
    </location>
    <ligand>
        <name>Zn(2+)</name>
        <dbReference type="ChEBI" id="CHEBI:29105"/>
        <label>1</label>
    </ligand>
</feature>
<dbReference type="MEROPS" id="M10.A02"/>
<feature type="binding site" evidence="6">
    <location>
        <position position="186"/>
    </location>
    <ligand>
        <name>Zn(2+)</name>
        <dbReference type="ChEBI" id="CHEBI:29105"/>
        <label>2</label>
        <note>catalytic</note>
    </ligand>
</feature>
<feature type="binding site" evidence="6">
    <location>
        <position position="131"/>
    </location>
    <ligand>
        <name>Ca(2+)</name>
        <dbReference type="ChEBI" id="CHEBI:29108"/>
        <label>3</label>
    </ligand>
</feature>
<keyword evidence="10" id="KW-1185">Reference proteome</keyword>
<dbReference type="GO" id="GO:0006508">
    <property type="term" value="P:proteolysis"/>
    <property type="evidence" value="ECO:0007669"/>
    <property type="project" value="UniProtKB-KW"/>
</dbReference>
<feature type="binding site" evidence="6">
    <location>
        <position position="180"/>
    </location>
    <ligand>
        <name>Zn(2+)</name>
        <dbReference type="ChEBI" id="CHEBI:29105"/>
        <label>2</label>
        <note>catalytic</note>
    </ligand>
</feature>
<dbReference type="OMA" id="SKWANFI"/>
<feature type="binding site" evidence="6">
    <location>
        <position position="125"/>
    </location>
    <ligand>
        <name>Zn(2+)</name>
        <dbReference type="ChEBI" id="CHEBI:29105"/>
        <label>1</label>
    </ligand>
</feature>
<dbReference type="HOGENOM" id="CLU_015489_5_0_1"/>
<feature type="binding site" evidence="6">
    <location>
        <position position="113"/>
    </location>
    <ligand>
        <name>Ca(2+)</name>
        <dbReference type="ChEBI" id="CHEBI:29108"/>
        <label>2</label>
    </ligand>
</feature>
<evidence type="ECO:0000313" key="10">
    <source>
        <dbReference type="Proteomes" id="UP000006038"/>
    </source>
</evidence>
<feature type="binding site" evidence="6">
    <location>
        <position position="194"/>
    </location>
    <ligand>
        <name>Zn(2+)</name>
        <dbReference type="ChEBI" id="CHEBI:29105"/>
        <label>2</label>
        <note>catalytic</note>
    </ligand>
</feature>
<dbReference type="GO" id="GO:0004222">
    <property type="term" value="F:metalloendopeptidase activity"/>
    <property type="evidence" value="ECO:0007669"/>
    <property type="project" value="InterPro"/>
</dbReference>
<feature type="binding site" evidence="6">
    <location>
        <position position="138"/>
    </location>
    <ligand>
        <name>Zn(2+)</name>
        <dbReference type="ChEBI" id="CHEBI:29105"/>
        <label>1</label>
    </ligand>
</feature>